<feature type="binding site" evidence="10 14">
    <location>
        <position position="67"/>
    </location>
    <ligand>
        <name>substrate</name>
    </ligand>
</feature>
<dbReference type="InterPro" id="IPR000056">
    <property type="entry name" value="Ribul_P_3_epim-like"/>
</dbReference>
<dbReference type="FunFam" id="3.20.20.70:FF:000004">
    <property type="entry name" value="Ribulose-phosphate 3-epimerase"/>
    <property type="match status" value="1"/>
</dbReference>
<comment type="cofactor">
    <cofactor evidence="5">
        <name>Fe(2+)</name>
        <dbReference type="ChEBI" id="CHEBI:29033"/>
    </cofactor>
</comment>
<evidence type="ECO:0000256" key="14">
    <source>
        <dbReference type="PIRSR" id="PIRSR001461-3"/>
    </source>
</evidence>
<feature type="binding site" evidence="10 13">
    <location>
        <position position="176"/>
    </location>
    <ligand>
        <name>a divalent metal cation</name>
        <dbReference type="ChEBI" id="CHEBI:60240"/>
    </ligand>
</feature>
<feature type="binding site" evidence="10">
    <location>
        <begin position="176"/>
        <end position="178"/>
    </location>
    <ligand>
        <name>substrate</name>
    </ligand>
</feature>
<reference evidence="16" key="1">
    <citation type="journal article" date="2008" name="Proc. Natl. Acad. Sci. U.S.A.">
        <title>Complete genome of the uncultured termite group 1 bacteria in a single host protist cell.</title>
        <authorList>
            <person name="Hongoh Y."/>
            <person name="Sharma V.K."/>
            <person name="Prakash T."/>
            <person name="Noda S."/>
            <person name="Taylor T.D."/>
            <person name="Kudo T."/>
            <person name="Sakaki Y."/>
            <person name="Toyoda A."/>
            <person name="Hattori M."/>
            <person name="Ohkuma M."/>
        </authorList>
    </citation>
    <scope>NUCLEOTIDE SEQUENCE [LARGE SCALE GENOMIC DNA]</scope>
    <source>
        <strain evidence="16">Rs-D17 genomovar Ri2008</strain>
    </source>
</reference>
<dbReference type="Gene3D" id="3.20.20.70">
    <property type="entry name" value="Aldolase class I"/>
    <property type="match status" value="1"/>
</dbReference>
<organism evidence="15 16">
    <name type="scientific">Endomicrobium trichonymphae</name>
    <dbReference type="NCBI Taxonomy" id="1408204"/>
    <lineage>
        <taxon>Bacteria</taxon>
        <taxon>Pseudomonadati</taxon>
        <taxon>Elusimicrobiota</taxon>
        <taxon>Endomicrobiia</taxon>
        <taxon>Endomicrobiales</taxon>
        <taxon>Endomicrobiaceae</taxon>
        <taxon>Candidatus Endomicrobiellum</taxon>
    </lineage>
</organism>
<dbReference type="GO" id="GO:0019323">
    <property type="term" value="P:pentose catabolic process"/>
    <property type="evidence" value="ECO:0007669"/>
    <property type="project" value="UniProtKB-UniRule"/>
</dbReference>
<dbReference type="NCBIfam" id="TIGR01163">
    <property type="entry name" value="rpe"/>
    <property type="match status" value="1"/>
</dbReference>
<keyword evidence="13" id="KW-0862">Zinc</keyword>
<feature type="binding site" evidence="10 14">
    <location>
        <begin position="198"/>
        <end position="199"/>
    </location>
    <ligand>
        <name>substrate</name>
    </ligand>
</feature>
<evidence type="ECO:0000313" key="15">
    <source>
        <dbReference type="EMBL" id="BAG14165.1"/>
    </source>
</evidence>
<evidence type="ECO:0000256" key="3">
    <source>
        <dbReference type="ARBA" id="ARBA00001941"/>
    </source>
</evidence>
<evidence type="ECO:0000256" key="11">
    <source>
        <dbReference type="PIRNR" id="PIRNR001461"/>
    </source>
</evidence>
<comment type="cofactor">
    <cofactor evidence="2">
        <name>Mn(2+)</name>
        <dbReference type="ChEBI" id="CHEBI:29035"/>
    </cofactor>
</comment>
<dbReference type="GO" id="GO:0046872">
    <property type="term" value="F:metal ion binding"/>
    <property type="evidence" value="ECO:0007669"/>
    <property type="project" value="UniProtKB-UniRule"/>
</dbReference>
<keyword evidence="9 10" id="KW-0413">Isomerase</keyword>
<comment type="cofactor">
    <cofactor evidence="10 13">
        <name>a divalent metal cation</name>
        <dbReference type="ChEBI" id="CHEBI:60240"/>
    </cofactor>
    <text evidence="10 13">Binds 1 divalent metal cation per subunit.</text>
</comment>
<evidence type="ECO:0000256" key="4">
    <source>
        <dbReference type="ARBA" id="ARBA00001947"/>
    </source>
</evidence>
<feature type="binding site" evidence="10 13">
    <location>
        <position position="34"/>
    </location>
    <ligand>
        <name>a divalent metal cation</name>
        <dbReference type="ChEBI" id="CHEBI:60240"/>
    </ligand>
</feature>
<dbReference type="EMBL" id="AP009510">
    <property type="protein sequence ID" value="BAG14165.1"/>
    <property type="molecule type" value="Genomic_DNA"/>
</dbReference>
<dbReference type="GO" id="GO:0006098">
    <property type="term" value="P:pentose-phosphate shunt"/>
    <property type="evidence" value="ECO:0007669"/>
    <property type="project" value="UniProtKB-UniRule"/>
</dbReference>
<feature type="binding site" evidence="10 14">
    <location>
        <begin position="143"/>
        <end position="146"/>
    </location>
    <ligand>
        <name>substrate</name>
    </ligand>
</feature>
<name>B1GYS2_ENDTX</name>
<sequence length="216" mass="23872">MKKIIIIPSILSADFAALKHDLKMIEKSGAEWVHIDVMDGHFVPNITVGPVVVKSLRKETELFFDIHLMITNPEKYWRKFKEAGADLITFHSEISAEKKKLVEDIRSSGIKAGISIKPKTSVSEIEALLPYLNLVLIMTVEPGFGGQSFMDNMVAKIKVLRKVIDENNYDCLIEVDGGINSRTASICIDAGADALVSGSYIFAAENPLEAVKSFFV</sequence>
<dbReference type="KEGG" id="eti:RSTT_643"/>
<comment type="similarity">
    <text evidence="6 10 11">Belongs to the ribulose-phosphate 3-epimerase family.</text>
</comment>
<evidence type="ECO:0000256" key="5">
    <source>
        <dbReference type="ARBA" id="ARBA00001954"/>
    </source>
</evidence>
<evidence type="ECO:0000256" key="7">
    <source>
        <dbReference type="ARBA" id="ARBA00013188"/>
    </source>
</evidence>
<evidence type="ECO:0000256" key="8">
    <source>
        <dbReference type="ARBA" id="ARBA00022723"/>
    </source>
</evidence>
<dbReference type="STRING" id="471821.TGRD_682"/>
<dbReference type="SUPFAM" id="SSF51366">
    <property type="entry name" value="Ribulose-phoshate binding barrel"/>
    <property type="match status" value="1"/>
</dbReference>
<protein>
    <recommendedName>
        <fullName evidence="7 10">Ribulose-phosphate 3-epimerase</fullName>
        <ecNumber evidence="7 10">5.1.3.1</ecNumber>
    </recommendedName>
</protein>
<dbReference type="InterPro" id="IPR026019">
    <property type="entry name" value="Ribul_P_3_epim"/>
</dbReference>
<comment type="cofactor">
    <cofactor evidence="3">
        <name>Co(2+)</name>
        <dbReference type="ChEBI" id="CHEBI:48828"/>
    </cofactor>
</comment>
<dbReference type="HAMAP" id="MF_02227">
    <property type="entry name" value="RPE"/>
    <property type="match status" value="1"/>
</dbReference>
<evidence type="ECO:0000256" key="9">
    <source>
        <dbReference type="ARBA" id="ARBA00023235"/>
    </source>
</evidence>
<gene>
    <name evidence="10" type="primary">rpe</name>
    <name evidence="15" type="ordered locus">TGRD_671</name>
</gene>
<comment type="pathway">
    <text evidence="10">Carbohydrate degradation.</text>
</comment>
<keyword evidence="13" id="KW-0170">Cobalt</keyword>
<comment type="cofactor">
    <cofactor evidence="4">
        <name>Zn(2+)</name>
        <dbReference type="ChEBI" id="CHEBI:29105"/>
    </cofactor>
</comment>
<dbReference type="OrthoDB" id="1645589at2"/>
<dbReference type="InterPro" id="IPR013785">
    <property type="entry name" value="Aldolase_TIM"/>
</dbReference>
<feature type="binding site" evidence="10 13">
    <location>
        <position position="67"/>
    </location>
    <ligand>
        <name>a divalent metal cation</name>
        <dbReference type="ChEBI" id="CHEBI:60240"/>
    </ligand>
</feature>
<keyword evidence="13" id="KW-0464">Manganese</keyword>
<dbReference type="GO" id="GO:0004750">
    <property type="term" value="F:D-ribulose-phosphate 3-epimerase activity"/>
    <property type="evidence" value="ECO:0007669"/>
    <property type="project" value="UniProtKB-UniRule"/>
</dbReference>
<comment type="function">
    <text evidence="10">Catalyzes the reversible epimerization of D-ribulose 5-phosphate to D-xylulose 5-phosphate.</text>
</comment>
<keyword evidence="16" id="KW-1185">Reference proteome</keyword>
<proteinExistence type="inferred from homology"/>
<feature type="active site" description="Proton donor" evidence="10 12">
    <location>
        <position position="176"/>
    </location>
</feature>
<feature type="binding site" evidence="14">
    <location>
        <position position="178"/>
    </location>
    <ligand>
        <name>substrate</name>
    </ligand>
</feature>
<evidence type="ECO:0000256" key="13">
    <source>
        <dbReference type="PIRSR" id="PIRSR001461-2"/>
    </source>
</evidence>
<dbReference type="PATRIC" id="fig|471821.5.peg.1168"/>
<feature type="binding site" evidence="10 13">
    <location>
        <position position="36"/>
    </location>
    <ligand>
        <name>a divalent metal cation</name>
        <dbReference type="ChEBI" id="CHEBI:60240"/>
    </ligand>
</feature>
<evidence type="ECO:0000256" key="2">
    <source>
        <dbReference type="ARBA" id="ARBA00001936"/>
    </source>
</evidence>
<dbReference type="PROSITE" id="PS01085">
    <property type="entry name" value="RIBUL_P_3_EPIMER_1"/>
    <property type="match status" value="1"/>
</dbReference>
<dbReference type="NCBIfam" id="NF004076">
    <property type="entry name" value="PRK05581.1-4"/>
    <property type="match status" value="1"/>
</dbReference>
<evidence type="ECO:0000256" key="6">
    <source>
        <dbReference type="ARBA" id="ARBA00009541"/>
    </source>
</evidence>
<accession>A0A1C9ZSV9</accession>
<evidence type="ECO:0000256" key="10">
    <source>
        <dbReference type="HAMAP-Rule" id="MF_02227"/>
    </source>
</evidence>
<dbReference type="PANTHER" id="PTHR11749">
    <property type="entry name" value="RIBULOSE-5-PHOSPHATE-3-EPIMERASE"/>
    <property type="match status" value="1"/>
</dbReference>
<feature type="binding site" evidence="10 14">
    <location>
        <position position="9"/>
    </location>
    <ligand>
        <name>substrate</name>
    </ligand>
</feature>
<dbReference type="CDD" id="cd00429">
    <property type="entry name" value="RPE"/>
    <property type="match status" value="1"/>
</dbReference>
<evidence type="ECO:0000256" key="1">
    <source>
        <dbReference type="ARBA" id="ARBA00001782"/>
    </source>
</evidence>
<dbReference type="HOGENOM" id="CLU_054856_2_1_0"/>
<feature type="active site" description="Proton acceptor" evidence="10 12">
    <location>
        <position position="36"/>
    </location>
</feature>
<keyword evidence="10 11" id="KW-0119">Carbohydrate metabolism</keyword>
<dbReference type="Proteomes" id="UP000001691">
    <property type="component" value="Chromosome"/>
</dbReference>
<dbReference type="InterPro" id="IPR011060">
    <property type="entry name" value="RibuloseP-bd_barrel"/>
</dbReference>
<evidence type="ECO:0000256" key="12">
    <source>
        <dbReference type="PIRSR" id="PIRSR001461-1"/>
    </source>
</evidence>
<evidence type="ECO:0000313" key="16">
    <source>
        <dbReference type="Proteomes" id="UP000001691"/>
    </source>
</evidence>
<dbReference type="PIRSF" id="PIRSF001461">
    <property type="entry name" value="RPE"/>
    <property type="match status" value="1"/>
</dbReference>
<dbReference type="EC" id="5.1.3.1" evidence="7 10"/>
<comment type="catalytic activity">
    <reaction evidence="1 10 11">
        <text>D-ribulose 5-phosphate = D-xylulose 5-phosphate</text>
        <dbReference type="Rhea" id="RHEA:13677"/>
        <dbReference type="ChEBI" id="CHEBI:57737"/>
        <dbReference type="ChEBI" id="CHEBI:58121"/>
        <dbReference type="EC" id="5.1.3.1"/>
    </reaction>
</comment>
<accession>B1GYS2</accession>
<dbReference type="PROSITE" id="PS01086">
    <property type="entry name" value="RIBUL_P_3_EPIMER_2"/>
    <property type="match status" value="1"/>
</dbReference>
<dbReference type="GO" id="GO:0005737">
    <property type="term" value="C:cytoplasm"/>
    <property type="evidence" value="ECO:0007669"/>
    <property type="project" value="UniProtKB-ARBA"/>
</dbReference>
<keyword evidence="8 10" id="KW-0479">Metal-binding</keyword>
<dbReference type="KEGG" id="rsd:TGRD_671"/>
<dbReference type="AlphaFoldDB" id="B1GYS2"/>
<dbReference type="Pfam" id="PF00834">
    <property type="entry name" value="Ribul_P_3_epim"/>
    <property type="match status" value="1"/>
</dbReference>